<dbReference type="AlphaFoldDB" id="A0A517NRI8"/>
<dbReference type="PIRSF" id="PIRSF003085">
    <property type="entry name" value="CMAS"/>
    <property type="match status" value="1"/>
</dbReference>
<organism evidence="7 8">
    <name type="scientific">Stieleria marina</name>
    <dbReference type="NCBI Taxonomy" id="1930275"/>
    <lineage>
        <taxon>Bacteria</taxon>
        <taxon>Pseudomonadati</taxon>
        <taxon>Planctomycetota</taxon>
        <taxon>Planctomycetia</taxon>
        <taxon>Pirellulales</taxon>
        <taxon>Pirellulaceae</taxon>
        <taxon>Stieleria</taxon>
    </lineage>
</organism>
<dbReference type="Pfam" id="PF02353">
    <property type="entry name" value="CMAS"/>
    <property type="match status" value="1"/>
</dbReference>
<evidence type="ECO:0000256" key="3">
    <source>
        <dbReference type="ARBA" id="ARBA00022679"/>
    </source>
</evidence>
<keyword evidence="8" id="KW-1185">Reference proteome</keyword>
<dbReference type="InterPro" id="IPR029063">
    <property type="entry name" value="SAM-dependent_MTases_sf"/>
</dbReference>
<dbReference type="GO" id="GO:0032259">
    <property type="term" value="P:methylation"/>
    <property type="evidence" value="ECO:0007669"/>
    <property type="project" value="UniProtKB-KW"/>
</dbReference>
<gene>
    <name evidence="7" type="primary">cfa_1</name>
    <name evidence="7" type="ORF">K239x_16990</name>
</gene>
<protein>
    <submittedName>
        <fullName evidence="7">Cyclopropane-fatty-acyl-phospholipid synthase</fullName>
        <ecNumber evidence="7">2.1.1.79</ecNumber>
    </submittedName>
</protein>
<dbReference type="GO" id="GO:0008825">
    <property type="term" value="F:cyclopropane-fatty-acyl-phospholipid synthase activity"/>
    <property type="evidence" value="ECO:0007669"/>
    <property type="project" value="UniProtKB-EC"/>
</dbReference>
<dbReference type="InterPro" id="IPR050723">
    <property type="entry name" value="CFA/CMAS"/>
</dbReference>
<proteinExistence type="inferred from homology"/>
<feature type="active site" evidence="6">
    <location>
        <position position="376"/>
    </location>
</feature>
<evidence type="ECO:0000313" key="8">
    <source>
        <dbReference type="Proteomes" id="UP000319817"/>
    </source>
</evidence>
<keyword evidence="4" id="KW-0949">S-adenosyl-L-methionine</keyword>
<dbReference type="EMBL" id="CP036526">
    <property type="protein sequence ID" value="QDT09749.1"/>
    <property type="molecule type" value="Genomic_DNA"/>
</dbReference>
<dbReference type="RefSeq" id="WP_419190063.1">
    <property type="nucleotide sequence ID" value="NZ_CP036526.1"/>
</dbReference>
<evidence type="ECO:0000256" key="4">
    <source>
        <dbReference type="ARBA" id="ARBA00022691"/>
    </source>
</evidence>
<dbReference type="PANTHER" id="PTHR43667">
    <property type="entry name" value="CYCLOPROPANE-FATTY-ACYL-PHOSPHOLIPID SYNTHASE"/>
    <property type="match status" value="1"/>
</dbReference>
<dbReference type="EC" id="2.1.1.79" evidence="7"/>
<dbReference type="SUPFAM" id="SSF53335">
    <property type="entry name" value="S-adenosyl-L-methionine-dependent methyltransferases"/>
    <property type="match status" value="1"/>
</dbReference>
<sequence length="411" mass="46059">MSLIYRGLRKALFSSLNGIRHGRLDVVDQDEVTAFGEFDSELRATIYVKNPLFYRYVATGGSLGAAEAFCDGLWECDDLTTLIQLFARNSDTSDRLGKWGNAIANLGRKFTHRMNRNTRDGSRRNIASHYDLSNQFYSLFLDETMTYSSGIFASPSTSLADASRAKYDRLCQQLQLTASDRVLEIGTGWGGFALHAAAKYGCHVTTTTISKQQLDYAAAAIASAGLSDRITLKLSDYRDLEGKFDKLVSIEMIEAVGHEFLDTFFAKCDSLLKEDGMFAYQAITIPCQRYESYRRSVDFIQRYIFPGGFLPSMGAMNASIGRATDFQWVHSVDFASHYAKTLKLWRSNFNANRDAILSLGMTPSFLRMWEYYLCYCEGAFLEKQIGVSQVLLQKPGNRRPIALPGLTEIGA</sequence>
<reference evidence="7 8" key="1">
    <citation type="submission" date="2019-02" db="EMBL/GenBank/DDBJ databases">
        <title>Deep-cultivation of Planctomycetes and their phenomic and genomic characterization uncovers novel biology.</title>
        <authorList>
            <person name="Wiegand S."/>
            <person name="Jogler M."/>
            <person name="Boedeker C."/>
            <person name="Pinto D."/>
            <person name="Vollmers J."/>
            <person name="Rivas-Marin E."/>
            <person name="Kohn T."/>
            <person name="Peeters S.H."/>
            <person name="Heuer A."/>
            <person name="Rast P."/>
            <person name="Oberbeckmann S."/>
            <person name="Bunk B."/>
            <person name="Jeske O."/>
            <person name="Meyerdierks A."/>
            <person name="Storesund J.E."/>
            <person name="Kallscheuer N."/>
            <person name="Luecker S."/>
            <person name="Lage O.M."/>
            <person name="Pohl T."/>
            <person name="Merkel B.J."/>
            <person name="Hornburger P."/>
            <person name="Mueller R.-W."/>
            <person name="Bruemmer F."/>
            <person name="Labrenz M."/>
            <person name="Spormann A.M."/>
            <person name="Op den Camp H."/>
            <person name="Overmann J."/>
            <person name="Amann R."/>
            <person name="Jetten M.S.M."/>
            <person name="Mascher T."/>
            <person name="Medema M.H."/>
            <person name="Devos D.P."/>
            <person name="Kaster A.-K."/>
            <person name="Ovreas L."/>
            <person name="Rohde M."/>
            <person name="Galperin M.Y."/>
            <person name="Jogler C."/>
        </authorList>
    </citation>
    <scope>NUCLEOTIDE SEQUENCE [LARGE SCALE GENOMIC DNA]</scope>
    <source>
        <strain evidence="7 8">K23_9</strain>
    </source>
</reference>
<dbReference type="CDD" id="cd02440">
    <property type="entry name" value="AdoMet_MTases"/>
    <property type="match status" value="1"/>
</dbReference>
<dbReference type="Proteomes" id="UP000319817">
    <property type="component" value="Chromosome"/>
</dbReference>
<dbReference type="GO" id="GO:0008610">
    <property type="term" value="P:lipid biosynthetic process"/>
    <property type="evidence" value="ECO:0007669"/>
    <property type="project" value="InterPro"/>
</dbReference>
<keyword evidence="3 7" id="KW-0808">Transferase</keyword>
<evidence type="ECO:0000256" key="6">
    <source>
        <dbReference type="PIRSR" id="PIRSR003085-1"/>
    </source>
</evidence>
<evidence type="ECO:0000313" key="7">
    <source>
        <dbReference type="EMBL" id="QDT09749.1"/>
    </source>
</evidence>
<comment type="similarity">
    <text evidence="1">Belongs to the CFA/CMAS family.</text>
</comment>
<dbReference type="PANTHER" id="PTHR43667:SF2">
    <property type="entry name" value="FATTY ACID C-METHYL TRANSFERASE"/>
    <property type="match status" value="1"/>
</dbReference>
<evidence type="ECO:0000256" key="1">
    <source>
        <dbReference type="ARBA" id="ARBA00010815"/>
    </source>
</evidence>
<accession>A0A517NRI8</accession>
<dbReference type="InterPro" id="IPR003333">
    <property type="entry name" value="CMAS"/>
</dbReference>
<keyword evidence="5" id="KW-0443">Lipid metabolism</keyword>
<evidence type="ECO:0000256" key="5">
    <source>
        <dbReference type="ARBA" id="ARBA00023098"/>
    </source>
</evidence>
<name>A0A517NRI8_9BACT</name>
<evidence type="ECO:0000256" key="2">
    <source>
        <dbReference type="ARBA" id="ARBA00022603"/>
    </source>
</evidence>
<keyword evidence="2 7" id="KW-0489">Methyltransferase</keyword>
<dbReference type="Gene3D" id="3.40.50.150">
    <property type="entry name" value="Vaccinia Virus protein VP39"/>
    <property type="match status" value="1"/>
</dbReference>